<feature type="domain" description="CHAT" evidence="2">
    <location>
        <begin position="1444"/>
        <end position="1753"/>
    </location>
</feature>
<evidence type="ECO:0000256" key="1">
    <source>
        <dbReference type="SAM" id="MobiDB-lite"/>
    </source>
</evidence>
<dbReference type="EMBL" id="JAFFZS010000003">
    <property type="protein sequence ID" value="MBN0043746.1"/>
    <property type="molecule type" value="Genomic_DNA"/>
</dbReference>
<comment type="caution">
    <text evidence="3">The sequence shown here is derived from an EMBL/GenBank/DDBJ whole genome shotgun (WGS) entry which is preliminary data.</text>
</comment>
<feature type="compositionally biased region" description="Polar residues" evidence="1">
    <location>
        <begin position="774"/>
        <end position="785"/>
    </location>
</feature>
<evidence type="ECO:0000259" key="2">
    <source>
        <dbReference type="Pfam" id="PF12770"/>
    </source>
</evidence>
<evidence type="ECO:0000313" key="4">
    <source>
        <dbReference type="Proteomes" id="UP000788262"/>
    </source>
</evidence>
<dbReference type="Proteomes" id="UP000788262">
    <property type="component" value="Unassembled WGS sequence"/>
</dbReference>
<feature type="compositionally biased region" description="Low complexity" evidence="1">
    <location>
        <begin position="793"/>
        <end position="803"/>
    </location>
</feature>
<proteinExistence type="predicted"/>
<accession>A0ABS2VL26</accession>
<dbReference type="Pfam" id="PF12770">
    <property type="entry name" value="CHAT"/>
    <property type="match status" value="1"/>
</dbReference>
<feature type="region of interest" description="Disordered" evidence="1">
    <location>
        <begin position="755"/>
        <end position="819"/>
    </location>
</feature>
<organism evidence="3 4">
    <name type="scientific">Streptomyces actuosus</name>
    <dbReference type="NCBI Taxonomy" id="1885"/>
    <lineage>
        <taxon>Bacteria</taxon>
        <taxon>Bacillati</taxon>
        <taxon>Actinomycetota</taxon>
        <taxon>Actinomycetes</taxon>
        <taxon>Kitasatosporales</taxon>
        <taxon>Streptomycetaceae</taxon>
        <taxon>Streptomyces</taxon>
    </lineage>
</organism>
<feature type="region of interest" description="Disordered" evidence="1">
    <location>
        <begin position="371"/>
        <end position="390"/>
    </location>
</feature>
<reference evidence="3 4" key="1">
    <citation type="submission" date="2021-02" db="EMBL/GenBank/DDBJ databases">
        <title>Whole genome sequencing of Streptomyces actuosus VRA1.</title>
        <authorList>
            <person name="Sen G."/>
            <person name="Sen A."/>
        </authorList>
    </citation>
    <scope>NUCLEOTIDE SEQUENCE [LARGE SCALE GENOMIC DNA]</scope>
    <source>
        <strain evidence="3 4">VRA1</strain>
    </source>
</reference>
<protein>
    <submittedName>
        <fullName evidence="3">CHAT domain-containing protein</fullName>
    </submittedName>
</protein>
<name>A0ABS2VL26_STRAS</name>
<dbReference type="InterPro" id="IPR024983">
    <property type="entry name" value="CHAT_dom"/>
</dbReference>
<evidence type="ECO:0000313" key="3">
    <source>
        <dbReference type="EMBL" id="MBN0043746.1"/>
    </source>
</evidence>
<sequence length="1754" mass="185321">MAEVERSGMSREQPLERVARLLEAAEHSVAVGSGRVTAAGPVPAGPAPVELHEAEALLARLCDTVTDVDRRLALYEMSLAAAAVRCMLEPAGHRLVRLRERFATLYTLAADQCGAGGPDPERLAKVDLTCAWAFLVADRWSRASPGAPGEADADLIVCLLGDLLHGPDRDLVSEPARARAVLGLVLSDRSRCAEFRSPERLADRRTALALLDAARTADDLDPLLEPAVTFDFVQLSVLELDDRVRADPSPDTARAGAEDAVALLDLMPRLLDGDDPASPAELGTLLCDLLLEISTAPQHQGRAIDWYRAALARPGMPDETLLGLKGGLVHALCLRSEENRHAQRPGDPAPAQDRAIAVELLEEMLAAHPAMQPADPRDPGESAVGTTENPAAHGLLADDGFVAHFDSLVQLLWLDLSEGVLGDRGHDRLAVCARQLVPLIGPEDDDRAATVLKAAIVLGQRAVRRGLPLAHGLADQAVMNGRQSPSMALERTAPHVVADVREAIDLLRTGTGLYPHDDELHLYAQGFLGVALLLDFACRLPVPEHTVLREGLRCMRVAMERLPERDGLGDADFRGAFLIALMYQVWYTEPFLRASADHNSPAVPDVSGFPTVEDDVQLLDAVLGSSDGEEEEPLLAFLFVMVRLLRSPAGPPSVADSRAWSERLRRAVPRLDARAAGLRVIMLGVAGVLGLRVEEEGEATDVERKAARAALREALSLLPPDSPLRPPVVAALNRLGTGDARRLLGLFLNVSTQAEPYGAEQDPAKEAPRDGVPSETSRTSGTGDSLRTGGIPGPRSGSPAPGGSRPGPPGGPAAPDGAPVLDLDAAVLLGDGTPDPFAVPATRVAELVGAHEPMSAPATATLAVLHHHRWLRDRDGRDLETAVALARSAVAALGTVGAPVSADTALADRCAEFLARLLLDRHLILGDRTDLDAAARAYAELLGRSSGDVVLPPLCELLADSGDPRVPARLFRPVPTQWTAPFRAELLAVAWTGPAARSSVNGSAVSTEEAAHALRVLPDGHPRRPALRGELIRRELERAVAAGDLAAARSAAGELLDVAIACPEEGMQRPSLLLRAAATLCDLYRVQGARGAGAGDLHDVHDRAVDTLLDRAVTVLGTETEHGSHGYHGSRSRCAYGLGVLLLTRYGRGGDATDLDRALRVLRDRWAVLHTAPGDPLARAVLRALADAHRAHGPADAGHRRDARDTARSLLNAHGRAVLLQSGTGHALEVARAVASDMLRLVRWSLEDGEPGTAYEALELGRGLVLNAATVGVTVPELLREGGHDELARHWEDTASGGEQHAVPDGLRRQVLEALAGSTAERRLVSAPNAGRVGQALRRLGRDALVYLVPGEHAEAGGYSGGRAATGHAVVVGATGVVEALALPGLVVSADSPLGAYDRAAEAFRSAARADDRPAPGDPEVMHTNHERRLARLERQWRDALDALCSWAGEVAMGPVLSASRSRLRRTPRLVLAPVGALGAVPWHAARCADGPAGAAYACQRAVLQYCATARQLMEVADRPRARIGAGSVAVVADPQGSWRMHREAALVGSMYEGTRVVGGLGTHAPADAPPPLPPVPESLHGLLPGQARTPAALLHVNCHADTGSSPADSVLRLGAGHSVTVADVLAGAADRAPGTPGGTVVLANCTSDLTVSDHDEALTLATAFLSAGATAVIGSRWDVADDPRTTALMLVLHHRLRTGEPAGEALRAAQLWMLDPHRTVPDELEAYIDVFTEAERRGPDELEVWSAFAHHGQ</sequence>
<gene>
    <name evidence="3" type="ORF">JS756_06415</name>
</gene>
<keyword evidence="4" id="KW-1185">Reference proteome</keyword>